<dbReference type="InterPro" id="IPR025383">
    <property type="entry name" value="MrpA_C/MbhD"/>
</dbReference>
<evidence type="ECO:0000313" key="15">
    <source>
        <dbReference type="EMBL" id="SFB23378.1"/>
    </source>
</evidence>
<evidence type="ECO:0000259" key="13">
    <source>
        <dbReference type="Pfam" id="PF13244"/>
    </source>
</evidence>
<dbReference type="OrthoDB" id="9811798at2"/>
<dbReference type="PANTHER" id="PTHR43373:SF1">
    <property type="entry name" value="NA(+)_H(+) ANTIPORTER SUBUNIT A"/>
    <property type="match status" value="1"/>
</dbReference>
<feature type="domain" description="NADH:quinone oxidoreductase/Mrp antiporter transmembrane" evidence="11">
    <location>
        <begin position="124"/>
        <end position="404"/>
    </location>
</feature>
<feature type="transmembrane region" description="Helical" evidence="10">
    <location>
        <begin position="586"/>
        <end position="606"/>
    </location>
</feature>
<feature type="transmembrane region" description="Helical" evidence="10">
    <location>
        <begin position="557"/>
        <end position="580"/>
    </location>
</feature>
<sequence>MLIAIAAHLLVAAVLPVVARFWGRAAFAVAALVPAATLVLTLARSGEVLHGEPVTESLAWAPVIGLEFTVRLDALSLLMIVLVSGIGALVLAYYVSYAKGEHGIGRDATVLLVFAGAMLGLVVADDVLSFYVFWELTTVCSFLLVGGAGATRAVRRSATQALLVTTFGGLAMLLGLILLGDAAGTFRISEILADPPSGAVVNVAVVLVLLGAFTKSAQVPFHPWLPAAMVAPTPVSAYLHAAAMVKAGVYLVARFAPAFATLPAWWLPVVVVGLCSMVLGGVRAMRQHDLKELLAFGTISQLGFLIVLVGVGTHTAAVAGAAMVLAHGLFKSALFLSAGAIDKRAGTRDIRELSGLGRRWPGFALLVALAAASMAGIPPLLGYVGKEAALEAFAHGGVRELLILAGLVLGSLFTVAYSLRFVVGAFGTKRGVDAVRVSAPGWGFTAPVLVPVAASLVFGLVVGWVEPLAAGYAEAYPAGTEPYHLALWHGFSLPLLLSAIILGGGYLIHAHGRFPWWDADLLPKALDAQHGYRSTVSALDRTAHGVTGRVQTGSLPAYLGIILITVIVLPSAGLFAGVVWPSDMGWFDSWLQLPLAAAVLIAAVTVPMARRRLTAVLLTGMVGYGIGGLFVVYGGVDLALAQFLVESLTLVIFVLVLRRLPPSFTQGRRPVPSRRWLKGTVAVTGGLFVATAAVLFSTVREQPLEASREYIARAEPEAGAHNVVNAILVDFRALDTVGEITVLLVTATGVASLGLAARSRRRRRVPEAGSEARQEEDARS</sequence>
<feature type="domain" description="MrpA C-terminal/MbhD" evidence="13">
    <location>
        <begin position="598"/>
        <end position="661"/>
    </location>
</feature>
<keyword evidence="8 10" id="KW-0472">Membrane</keyword>
<feature type="transmembrane region" description="Helical" evidence="10">
    <location>
        <begin position="108"/>
        <end position="124"/>
    </location>
</feature>
<feature type="transmembrane region" description="Helical" evidence="10">
    <location>
        <begin position="362"/>
        <end position="381"/>
    </location>
</feature>
<evidence type="ECO:0000259" key="12">
    <source>
        <dbReference type="Pfam" id="PF00662"/>
    </source>
</evidence>
<dbReference type="GO" id="GO:0006811">
    <property type="term" value="P:monoatomic ion transport"/>
    <property type="evidence" value="ECO:0007669"/>
    <property type="project" value="UniProtKB-KW"/>
</dbReference>
<feature type="transmembrane region" description="Helical" evidence="10">
    <location>
        <begin position="613"/>
        <end position="633"/>
    </location>
</feature>
<feature type="transmembrane region" description="Helical" evidence="10">
    <location>
        <begin position="444"/>
        <end position="465"/>
    </location>
</feature>
<dbReference type="InterPro" id="IPR001516">
    <property type="entry name" value="Proton_antipo_N"/>
</dbReference>
<organism evidence="15 16">
    <name type="scientific">Amycolatopsis marina</name>
    <dbReference type="NCBI Taxonomy" id="490629"/>
    <lineage>
        <taxon>Bacteria</taxon>
        <taxon>Bacillati</taxon>
        <taxon>Actinomycetota</taxon>
        <taxon>Actinomycetes</taxon>
        <taxon>Pseudonocardiales</taxon>
        <taxon>Pseudonocardiaceae</taxon>
        <taxon>Amycolatopsis</taxon>
    </lineage>
</organism>
<dbReference type="Pfam" id="PF13244">
    <property type="entry name" value="MbhD"/>
    <property type="match status" value="1"/>
</dbReference>
<dbReference type="EMBL" id="FOKG01000006">
    <property type="protein sequence ID" value="SFB23378.1"/>
    <property type="molecule type" value="Genomic_DNA"/>
</dbReference>
<evidence type="ECO:0000256" key="7">
    <source>
        <dbReference type="ARBA" id="ARBA00023065"/>
    </source>
</evidence>
<dbReference type="PANTHER" id="PTHR43373">
    <property type="entry name" value="NA(+)/H(+) ANTIPORTER SUBUNIT"/>
    <property type="match status" value="1"/>
</dbReference>
<keyword evidence="6 10" id="KW-1133">Transmembrane helix</keyword>
<comment type="subcellular location">
    <subcellularLocation>
        <location evidence="1">Cell membrane</location>
        <topology evidence="1">Multi-pass membrane protein</topology>
    </subcellularLocation>
    <subcellularLocation>
        <location evidence="9">Membrane</location>
        <topology evidence="9">Multi-pass membrane protein</topology>
    </subcellularLocation>
</comment>
<keyword evidence="3" id="KW-0050">Antiport</keyword>
<feature type="domain" description="NADH-Ubiquinone oxidoreductase (complex I) chain 5 N-terminal" evidence="12">
    <location>
        <begin position="66"/>
        <end position="106"/>
    </location>
</feature>
<name>A0A1I0ZG53_9PSEU</name>
<dbReference type="AlphaFoldDB" id="A0A1I0ZG53"/>
<dbReference type="Pfam" id="PF20501">
    <property type="entry name" value="MbhE"/>
    <property type="match status" value="1"/>
</dbReference>
<keyword evidence="2" id="KW-0813">Transport</keyword>
<feature type="transmembrane region" description="Helical" evidence="10">
    <location>
        <begin position="485"/>
        <end position="508"/>
    </location>
</feature>
<keyword evidence="16" id="KW-1185">Reference proteome</keyword>
<evidence type="ECO:0000259" key="14">
    <source>
        <dbReference type="Pfam" id="PF20501"/>
    </source>
</evidence>
<evidence type="ECO:0000256" key="2">
    <source>
        <dbReference type="ARBA" id="ARBA00022448"/>
    </source>
</evidence>
<dbReference type="InterPro" id="IPR046806">
    <property type="entry name" value="MrpA_C/MbhE"/>
</dbReference>
<keyword evidence="7" id="KW-0406">Ion transport</keyword>
<evidence type="ECO:0000259" key="11">
    <source>
        <dbReference type="Pfam" id="PF00361"/>
    </source>
</evidence>
<dbReference type="Pfam" id="PF00361">
    <property type="entry name" value="Proton_antipo_M"/>
    <property type="match status" value="1"/>
</dbReference>
<protein>
    <submittedName>
        <fullName evidence="15">Multicomponent Na+:H+ antiporter subunit A</fullName>
    </submittedName>
</protein>
<dbReference type="Pfam" id="PF00662">
    <property type="entry name" value="Proton_antipo_N"/>
    <property type="match status" value="1"/>
</dbReference>
<dbReference type="GO" id="GO:0005886">
    <property type="term" value="C:plasma membrane"/>
    <property type="evidence" value="ECO:0007669"/>
    <property type="project" value="UniProtKB-SubCell"/>
</dbReference>
<dbReference type="RefSeq" id="WP_091673144.1">
    <property type="nucleotide sequence ID" value="NZ_FOKG01000006.1"/>
</dbReference>
<evidence type="ECO:0000313" key="16">
    <source>
        <dbReference type="Proteomes" id="UP000243799"/>
    </source>
</evidence>
<feature type="transmembrane region" description="Helical" evidence="10">
    <location>
        <begin position="317"/>
        <end position="341"/>
    </location>
</feature>
<feature type="transmembrane region" description="Helical" evidence="10">
    <location>
        <begin position="262"/>
        <end position="281"/>
    </location>
</feature>
<feature type="transmembrane region" description="Helical" evidence="10">
    <location>
        <begin position="161"/>
        <end position="179"/>
    </location>
</feature>
<evidence type="ECO:0000256" key="9">
    <source>
        <dbReference type="RuleBase" id="RU000320"/>
    </source>
</evidence>
<reference evidence="16" key="1">
    <citation type="submission" date="2016-10" db="EMBL/GenBank/DDBJ databases">
        <authorList>
            <person name="Varghese N."/>
            <person name="Submissions S."/>
        </authorList>
    </citation>
    <scope>NUCLEOTIDE SEQUENCE [LARGE SCALE GENOMIC DNA]</scope>
    <source>
        <strain evidence="16">CGMCC 4.3568</strain>
    </source>
</reference>
<dbReference type="InterPro" id="IPR050616">
    <property type="entry name" value="CPA3_Na-H_Antiporter_A"/>
</dbReference>
<keyword evidence="5 9" id="KW-0812">Transmembrane</keyword>
<evidence type="ECO:0000256" key="4">
    <source>
        <dbReference type="ARBA" id="ARBA00022475"/>
    </source>
</evidence>
<dbReference type="InterPro" id="IPR001750">
    <property type="entry name" value="ND/Mrp_TM"/>
</dbReference>
<feature type="transmembrane region" description="Helical" evidence="10">
    <location>
        <begin position="401"/>
        <end position="423"/>
    </location>
</feature>
<feature type="domain" description="MrpA C-terminal/MbhE" evidence="14">
    <location>
        <begin position="674"/>
        <end position="753"/>
    </location>
</feature>
<evidence type="ECO:0000256" key="8">
    <source>
        <dbReference type="ARBA" id="ARBA00023136"/>
    </source>
</evidence>
<feature type="transmembrane region" description="Helical" evidence="10">
    <location>
        <begin position="679"/>
        <end position="699"/>
    </location>
</feature>
<evidence type="ECO:0000256" key="6">
    <source>
        <dbReference type="ARBA" id="ARBA00022989"/>
    </source>
</evidence>
<evidence type="ECO:0000256" key="10">
    <source>
        <dbReference type="SAM" id="Phobius"/>
    </source>
</evidence>
<feature type="transmembrane region" description="Helical" evidence="10">
    <location>
        <begin position="293"/>
        <end position="311"/>
    </location>
</feature>
<evidence type="ECO:0000256" key="1">
    <source>
        <dbReference type="ARBA" id="ARBA00004651"/>
    </source>
</evidence>
<feature type="transmembrane region" description="Helical" evidence="10">
    <location>
        <begin position="130"/>
        <end position="149"/>
    </location>
</feature>
<feature type="transmembrane region" description="Helical" evidence="10">
    <location>
        <begin position="199"/>
        <end position="217"/>
    </location>
</feature>
<evidence type="ECO:0000256" key="3">
    <source>
        <dbReference type="ARBA" id="ARBA00022449"/>
    </source>
</evidence>
<keyword evidence="4" id="KW-1003">Cell membrane</keyword>
<feature type="transmembrane region" description="Helical" evidence="10">
    <location>
        <begin position="74"/>
        <end position="96"/>
    </location>
</feature>
<accession>A0A1I0ZG53</accession>
<dbReference type="Proteomes" id="UP000243799">
    <property type="component" value="Unassembled WGS sequence"/>
</dbReference>
<feature type="transmembrane region" description="Helical" evidence="10">
    <location>
        <begin position="639"/>
        <end position="658"/>
    </location>
</feature>
<dbReference type="GO" id="GO:0015297">
    <property type="term" value="F:antiporter activity"/>
    <property type="evidence" value="ECO:0007669"/>
    <property type="project" value="UniProtKB-KW"/>
</dbReference>
<feature type="transmembrane region" description="Helical" evidence="10">
    <location>
        <begin position="740"/>
        <end position="757"/>
    </location>
</feature>
<proteinExistence type="predicted"/>
<gene>
    <name evidence="15" type="ORF">SAMN05216266_106316</name>
</gene>
<dbReference type="PRINTS" id="PR01434">
    <property type="entry name" value="NADHDHGNASE5"/>
</dbReference>
<dbReference type="STRING" id="490629.SAMN05216266_106316"/>
<evidence type="ECO:0000256" key="5">
    <source>
        <dbReference type="ARBA" id="ARBA00022692"/>
    </source>
</evidence>